<dbReference type="Proteomes" id="UP000732858">
    <property type="component" value="Unassembled WGS sequence"/>
</dbReference>
<dbReference type="SUPFAM" id="SSF55874">
    <property type="entry name" value="ATPase domain of HSP90 chaperone/DNA topoisomerase II/histidine kinase"/>
    <property type="match status" value="1"/>
</dbReference>
<comment type="function">
    <text evidence="8 10">Molecular chaperone. Has ATPase activity.</text>
</comment>
<evidence type="ECO:0000256" key="2">
    <source>
        <dbReference type="ARBA" id="ARBA00008239"/>
    </source>
</evidence>
<comment type="caution">
    <text evidence="10">Lacks conserved residue(s) required for the propagation of feature annotation.</text>
</comment>
<dbReference type="AlphaFoldDB" id="A0A949T512"/>
<feature type="binding site" evidence="11">
    <location>
        <position position="39"/>
    </location>
    <ligand>
        <name>ATP</name>
        <dbReference type="ChEBI" id="CHEBI:30616"/>
    </ligand>
</feature>
<dbReference type="SUPFAM" id="SSF110942">
    <property type="entry name" value="HSP90 C-terminal domain"/>
    <property type="match status" value="1"/>
</dbReference>
<dbReference type="Pfam" id="PF00183">
    <property type="entry name" value="HSP90"/>
    <property type="match status" value="1"/>
</dbReference>
<dbReference type="InterPro" id="IPR037196">
    <property type="entry name" value="HSP90_C"/>
</dbReference>
<protein>
    <recommendedName>
        <fullName evidence="9 10">Chaperone protein HtpG</fullName>
    </recommendedName>
    <alternativeName>
        <fullName evidence="10">Heat shock protein HtpG</fullName>
    </alternativeName>
    <alternativeName>
        <fullName evidence="10">High temperature protein G</fullName>
    </alternativeName>
</protein>
<dbReference type="Gene3D" id="1.20.120.790">
    <property type="entry name" value="Heat shock protein 90, C-terminal domain"/>
    <property type="match status" value="1"/>
</dbReference>
<dbReference type="CDD" id="cd16927">
    <property type="entry name" value="HATPase_Hsp90-like"/>
    <property type="match status" value="1"/>
</dbReference>
<comment type="similarity">
    <text evidence="2 10">Belongs to the heat shock protein 90 family.</text>
</comment>
<evidence type="ECO:0000256" key="10">
    <source>
        <dbReference type="HAMAP-Rule" id="MF_00505"/>
    </source>
</evidence>
<feature type="binding site" evidence="11">
    <location>
        <begin position="123"/>
        <end position="128"/>
    </location>
    <ligand>
        <name>ATP</name>
        <dbReference type="ChEBI" id="CHEBI:30616"/>
    </ligand>
</feature>
<dbReference type="InterPro" id="IPR003594">
    <property type="entry name" value="HATPase_dom"/>
</dbReference>
<feature type="binding site" evidence="11">
    <location>
        <position position="81"/>
    </location>
    <ligand>
        <name>ATP</name>
        <dbReference type="ChEBI" id="CHEBI:30616"/>
    </ligand>
</feature>
<evidence type="ECO:0000313" key="15">
    <source>
        <dbReference type="Proteomes" id="UP000732858"/>
    </source>
</evidence>
<dbReference type="GO" id="GO:0140662">
    <property type="term" value="F:ATP-dependent protein folding chaperone"/>
    <property type="evidence" value="ECO:0007669"/>
    <property type="project" value="InterPro"/>
</dbReference>
<evidence type="ECO:0000259" key="12">
    <source>
        <dbReference type="SMART" id="SM00387"/>
    </source>
</evidence>
<feature type="binding site" evidence="11">
    <location>
        <position position="35"/>
    </location>
    <ligand>
        <name>ATP</name>
        <dbReference type="ChEBI" id="CHEBI:30616"/>
    </ligand>
</feature>
<feature type="binding site" evidence="11">
    <location>
        <position position="100"/>
    </location>
    <ligand>
        <name>ATP</name>
        <dbReference type="ChEBI" id="CHEBI:30616"/>
    </ligand>
</feature>
<comment type="caution">
    <text evidence="14">The sequence shown here is derived from an EMBL/GenBank/DDBJ whole genome shotgun (WGS) entry which is preliminary data.</text>
</comment>
<evidence type="ECO:0000256" key="9">
    <source>
        <dbReference type="ARBA" id="ARBA00070675"/>
    </source>
</evidence>
<dbReference type="InterPro" id="IPR020568">
    <property type="entry name" value="Ribosomal_Su5_D2-typ_SF"/>
</dbReference>
<dbReference type="GO" id="GO:0005737">
    <property type="term" value="C:cytoplasm"/>
    <property type="evidence" value="ECO:0007669"/>
    <property type="project" value="UniProtKB-SubCell"/>
</dbReference>
<dbReference type="SMART" id="SM00387">
    <property type="entry name" value="HATPase_c"/>
    <property type="match status" value="1"/>
</dbReference>
<evidence type="ECO:0000256" key="1">
    <source>
        <dbReference type="ARBA" id="ARBA00004496"/>
    </source>
</evidence>
<evidence type="ECO:0000256" key="6">
    <source>
        <dbReference type="ARBA" id="ARBA00023016"/>
    </source>
</evidence>
<evidence type="ECO:0000256" key="3">
    <source>
        <dbReference type="ARBA" id="ARBA00022490"/>
    </source>
</evidence>
<dbReference type="GO" id="GO:0005524">
    <property type="term" value="F:ATP binding"/>
    <property type="evidence" value="ECO:0007669"/>
    <property type="project" value="UniProtKB-UniRule"/>
</dbReference>
<evidence type="ECO:0000256" key="5">
    <source>
        <dbReference type="ARBA" id="ARBA00022840"/>
    </source>
</evidence>
<keyword evidence="16" id="KW-1185">Reference proteome</keyword>
<dbReference type="Gene3D" id="3.30.230.80">
    <property type="match status" value="1"/>
</dbReference>
<keyword evidence="6 10" id="KW-0346">Stress response</keyword>
<dbReference type="OrthoDB" id="9802640at2"/>
<dbReference type="GO" id="GO:0051082">
    <property type="term" value="F:unfolded protein binding"/>
    <property type="evidence" value="ECO:0007669"/>
    <property type="project" value="UniProtKB-UniRule"/>
</dbReference>
<feature type="binding site" evidence="11">
    <location>
        <position position="175"/>
    </location>
    <ligand>
        <name>ATP</name>
        <dbReference type="ChEBI" id="CHEBI:30616"/>
    </ligand>
</feature>
<feature type="binding site" evidence="11">
    <location>
        <begin position="101"/>
        <end position="102"/>
    </location>
    <ligand>
        <name>ATP</name>
        <dbReference type="ChEBI" id="CHEBI:30616"/>
    </ligand>
</feature>
<feature type="domain" description="Histidine kinase/HSP90-like ATPase" evidence="12">
    <location>
        <begin position="28"/>
        <end position="185"/>
    </location>
</feature>
<feature type="binding site" evidence="11">
    <location>
        <position position="339"/>
    </location>
    <ligand>
        <name>ATP</name>
        <dbReference type="ChEBI" id="CHEBI:30616"/>
    </ligand>
</feature>
<evidence type="ECO:0000256" key="4">
    <source>
        <dbReference type="ARBA" id="ARBA00022741"/>
    </source>
</evidence>
<dbReference type="PROSITE" id="PS00298">
    <property type="entry name" value="HSP90"/>
    <property type="match status" value="1"/>
</dbReference>
<dbReference type="InterPro" id="IPR020575">
    <property type="entry name" value="Hsp90_N"/>
</dbReference>
<dbReference type="EMBL" id="JABULY010000003">
    <property type="protein sequence ID" value="MBV6531808.1"/>
    <property type="molecule type" value="Genomic_DNA"/>
</dbReference>
<dbReference type="Pfam" id="PF13589">
    <property type="entry name" value="HATPase_c_3"/>
    <property type="match status" value="1"/>
</dbReference>
<organism evidence="14 15">
    <name type="scientific">Ursidibacter maritimus</name>
    <dbReference type="NCBI Taxonomy" id="1331689"/>
    <lineage>
        <taxon>Bacteria</taxon>
        <taxon>Pseudomonadati</taxon>
        <taxon>Pseudomonadota</taxon>
        <taxon>Gammaproteobacteria</taxon>
        <taxon>Pasteurellales</taxon>
        <taxon>Pasteurellaceae</taxon>
        <taxon>Ursidibacter</taxon>
    </lineage>
</organism>
<reference evidence="14 16" key="1">
    <citation type="journal article" date="2021" name="Mol. Ecol.">
        <title>Polar bear-adapted Ursidibacter maritimus are remarkably conserved after generations in captivity.</title>
        <authorList>
            <person name="Espinosa-Gongora C."/>
            <person name="Hansen M.J."/>
            <person name="Bertelsen M.F."/>
            <person name="Bojesen A.M."/>
        </authorList>
    </citation>
    <scope>NUCLEOTIDE SEQUENCE</scope>
    <source>
        <strain evidence="14">Pb43105x</strain>
        <strain evidence="13 16">Pb43106</strain>
    </source>
</reference>
<dbReference type="RefSeq" id="WP_157403405.1">
    <property type="nucleotide sequence ID" value="NZ_JABULY010000003.1"/>
</dbReference>
<evidence type="ECO:0000313" key="13">
    <source>
        <dbReference type="EMBL" id="MBV6531808.1"/>
    </source>
</evidence>
<dbReference type="NCBIfam" id="NF003555">
    <property type="entry name" value="PRK05218.1"/>
    <property type="match status" value="1"/>
</dbReference>
<evidence type="ECO:0000313" key="14">
    <source>
        <dbReference type="EMBL" id="MBV6546587.1"/>
    </source>
</evidence>
<keyword evidence="3 10" id="KW-0963">Cytoplasm</keyword>
<keyword evidence="4 10" id="KW-0547">Nucleotide-binding</keyword>
<dbReference type="FunFam" id="3.40.50.11260:FF:000002">
    <property type="entry name" value="Molecular chaperone HtpG"/>
    <property type="match status" value="1"/>
</dbReference>
<dbReference type="Gene3D" id="3.40.50.11260">
    <property type="match status" value="1"/>
</dbReference>
<keyword evidence="7 10" id="KW-0143">Chaperone</keyword>
<evidence type="ECO:0000313" key="16">
    <source>
        <dbReference type="Proteomes" id="UP001196379"/>
    </source>
</evidence>
<dbReference type="PRINTS" id="PR00775">
    <property type="entry name" value="HEATSHOCK90"/>
</dbReference>
<feature type="region of interest" description="C" evidence="10">
    <location>
        <begin position="557"/>
        <end position="627"/>
    </location>
</feature>
<evidence type="ECO:0000256" key="7">
    <source>
        <dbReference type="ARBA" id="ARBA00023186"/>
    </source>
</evidence>
<dbReference type="FunFam" id="3.30.230.80:FF:000002">
    <property type="entry name" value="Molecular chaperone HtpG"/>
    <property type="match status" value="1"/>
</dbReference>
<dbReference type="FunFam" id="3.30.565.10:FF:000009">
    <property type="entry name" value="Molecular chaperone HtpG"/>
    <property type="match status" value="1"/>
</dbReference>
<comment type="subunit">
    <text evidence="10">Homodimer.</text>
</comment>
<accession>A0A949T512</accession>
<dbReference type="GO" id="GO:0016887">
    <property type="term" value="F:ATP hydrolysis activity"/>
    <property type="evidence" value="ECO:0007669"/>
    <property type="project" value="InterPro"/>
</dbReference>
<dbReference type="SUPFAM" id="SSF54211">
    <property type="entry name" value="Ribosomal protein S5 domain 2-like"/>
    <property type="match status" value="1"/>
</dbReference>
<comment type="subcellular location">
    <subcellularLocation>
        <location evidence="1 10">Cytoplasm</location>
    </subcellularLocation>
</comment>
<gene>
    <name evidence="10 14" type="primary">htpG</name>
    <name evidence="13" type="ORF">HT657_06630</name>
    <name evidence="14" type="ORF">HT672_04700</name>
</gene>
<evidence type="ECO:0000256" key="11">
    <source>
        <dbReference type="PIRSR" id="PIRSR002583-1"/>
    </source>
</evidence>
<dbReference type="Proteomes" id="UP001196379">
    <property type="component" value="Unassembled WGS sequence"/>
</dbReference>
<dbReference type="Gene3D" id="3.30.565.10">
    <property type="entry name" value="Histidine kinase-like ATPase, C-terminal domain"/>
    <property type="match status" value="1"/>
</dbReference>
<name>A0A949T512_9PAST</name>
<dbReference type="HAMAP" id="MF_00505">
    <property type="entry name" value="HSP90"/>
    <property type="match status" value="1"/>
</dbReference>
<keyword evidence="5 10" id="KW-0067">ATP-binding</keyword>
<proteinExistence type="inferred from homology"/>
<dbReference type="GeneID" id="65549291"/>
<dbReference type="EMBL" id="JABUMC010000008">
    <property type="protein sequence ID" value="MBV6546587.1"/>
    <property type="molecule type" value="Genomic_DNA"/>
</dbReference>
<dbReference type="InterPro" id="IPR001404">
    <property type="entry name" value="Hsp90_fam"/>
</dbReference>
<sequence length="627" mass="71468">MSTNQETRGFQSEVKQLLQLMIHSLYSNKEIFLRELISNASDAADKLRFKALSNPDLYESNGELRVRISVDETLGTITISDNGIGMSREQVIDHLGTIAKSGTKEFLNALGSDQAKDSQLIGQFGVGFYSAFIVAEKVAVRTRAAGLASSQGVLWESKGEGDYTVADIEKSERGTDVILYLREDEKEFLSEWRLRDIISKYSDHIGLPVEIQTKEFDDEGKEIGTKWEKINKAQALWTRSKSEISDEEYKEFYKHISHDFADPLLWSHNKVEGKQEYTSLLYVPSKAPWDLFNRDQKHGLKLYVQRVFIMDDAEVFMPNYLRFMRGLLDSNDLPLNVSREILQDNKTTAALRTALTKRTLQMLEKLAKDNPEQYQQFWKEFGLVLKEGVGEDFANKEQVAGLLRFASTHSDSSEQAVSLADYIARMKEGQKAIYFLTADSYQVAKNSPHLELFNKKGIEVLLLSDRIDEWMLSYLTEFDGKPLQSITKSDLDLGDLADKQEEESQKAQQAEFSSFLERAQNYFGERVKKVVLTHRLTDTPAVVSTDSDEMGTQMAKLFAAMGQQAPEVKYTFELNPDHAMVKRVADIADEDQFNEWIELLFEQALLAERGTLENPTAFIKRMNKLLN</sequence>
<dbReference type="PIRSF" id="PIRSF002583">
    <property type="entry name" value="Hsp90"/>
    <property type="match status" value="1"/>
</dbReference>
<feature type="region of interest" description="A; substrate-binding" evidence="10">
    <location>
        <begin position="1"/>
        <end position="339"/>
    </location>
</feature>
<dbReference type="InterPro" id="IPR036890">
    <property type="entry name" value="HATPase_C_sf"/>
</dbReference>
<evidence type="ECO:0000256" key="8">
    <source>
        <dbReference type="ARBA" id="ARBA00058590"/>
    </source>
</evidence>
<dbReference type="PANTHER" id="PTHR11528">
    <property type="entry name" value="HEAT SHOCK PROTEIN 90 FAMILY MEMBER"/>
    <property type="match status" value="1"/>
</dbReference>
<dbReference type="InterPro" id="IPR019805">
    <property type="entry name" value="Heat_shock_protein_90_CS"/>
</dbReference>
<feature type="binding site" evidence="11">
    <location>
        <position position="86"/>
    </location>
    <ligand>
        <name>ATP</name>
        <dbReference type="ChEBI" id="CHEBI:30616"/>
    </ligand>
</feature>